<dbReference type="Pfam" id="PF00169">
    <property type="entry name" value="PH"/>
    <property type="match status" value="1"/>
</dbReference>
<organism evidence="5 6">
    <name type="scientific">Acropora cervicornis</name>
    <name type="common">Staghorn coral</name>
    <dbReference type="NCBI Taxonomy" id="6130"/>
    <lineage>
        <taxon>Eukaryota</taxon>
        <taxon>Metazoa</taxon>
        <taxon>Cnidaria</taxon>
        <taxon>Anthozoa</taxon>
        <taxon>Hexacorallia</taxon>
        <taxon>Scleractinia</taxon>
        <taxon>Astrocoeniina</taxon>
        <taxon>Acroporidae</taxon>
        <taxon>Acropora</taxon>
    </lineage>
</organism>
<dbReference type="FunFam" id="2.30.29.30:FF:000073">
    <property type="entry name" value="Pleckstrin homology domain-containing family B member 2"/>
    <property type="match status" value="1"/>
</dbReference>
<dbReference type="PANTHER" id="PTHR14309:SF10">
    <property type="entry name" value="PH DOMAIN-CONTAINING PROTEIN"/>
    <property type="match status" value="1"/>
</dbReference>
<evidence type="ECO:0000256" key="3">
    <source>
        <dbReference type="SAM" id="MobiDB-lite"/>
    </source>
</evidence>
<dbReference type="SUPFAM" id="SSF50729">
    <property type="entry name" value="PH domain-like"/>
    <property type="match status" value="1"/>
</dbReference>
<feature type="compositionally biased region" description="Pro residues" evidence="3">
    <location>
        <begin position="209"/>
        <end position="233"/>
    </location>
</feature>
<dbReference type="PANTHER" id="PTHR14309">
    <property type="entry name" value="EXPRESSED PROTEIN"/>
    <property type="match status" value="1"/>
</dbReference>
<proteinExistence type="predicted"/>
<feature type="compositionally biased region" description="Pro residues" evidence="3">
    <location>
        <begin position="189"/>
        <end position="201"/>
    </location>
</feature>
<keyword evidence="2" id="KW-0472">Membrane</keyword>
<dbReference type="AlphaFoldDB" id="A0AAD9QWK6"/>
<dbReference type="Gene3D" id="2.30.29.30">
    <property type="entry name" value="Pleckstrin-homology domain (PH domain)/Phosphotyrosine-binding domain (PTB)"/>
    <property type="match status" value="1"/>
</dbReference>
<dbReference type="Proteomes" id="UP001249851">
    <property type="component" value="Unassembled WGS sequence"/>
</dbReference>
<evidence type="ECO:0000259" key="4">
    <source>
        <dbReference type="PROSITE" id="PS50003"/>
    </source>
</evidence>
<sequence length="344" mass="37013">MGTVKAGNLHKLSGFFKNSWKKRYFVLYQDGVFCYYQDAKDKESDGKIHMKTECRQIKVGYAVGEGVKPPKEKDVNTMFCVSSPERTWYLYADSEIEAREWIVVLEQARSPPPPGGSSYPPYGAPAASVPGYPPNTPAYGAAPNAPVMGGNAPPIGFNPLVLEGAGTVQCDGIVLFKINKKKFVLSTAGPPPPYAQGPPQPQALYGQPSPYPTGPPVAPPGYAPHPQGIPAPQPSYLNQLYPHQPPGQYYPAPPPGQYPRQQYYPGQHTTYFQGGKPQTMYVQQPQQQHSSRNNMMMGAAAGVVGGAALGYMVGNTMGGFGHGYGGWGSDHSWSSGGSFDCGFD</sequence>
<feature type="region of interest" description="Disordered" evidence="3">
    <location>
        <begin position="189"/>
        <end position="255"/>
    </location>
</feature>
<dbReference type="InterPro" id="IPR039680">
    <property type="entry name" value="PLEKHB1/2"/>
</dbReference>
<dbReference type="SMART" id="SM00233">
    <property type="entry name" value="PH"/>
    <property type="match status" value="1"/>
</dbReference>
<comment type="subcellular location">
    <subcellularLocation>
        <location evidence="1">Membrane</location>
    </subcellularLocation>
</comment>
<reference evidence="5" key="2">
    <citation type="journal article" date="2023" name="Science">
        <title>Genomic signatures of disease resistance in endangered staghorn corals.</title>
        <authorList>
            <person name="Vollmer S.V."/>
            <person name="Selwyn J.D."/>
            <person name="Despard B.A."/>
            <person name="Roesel C.L."/>
        </authorList>
    </citation>
    <scope>NUCLEOTIDE SEQUENCE</scope>
    <source>
        <strain evidence="5">K2</strain>
    </source>
</reference>
<dbReference type="GO" id="GO:0045595">
    <property type="term" value="P:regulation of cell differentiation"/>
    <property type="evidence" value="ECO:0007669"/>
    <property type="project" value="TreeGrafter"/>
</dbReference>
<gene>
    <name evidence="5" type="ORF">P5673_006852</name>
</gene>
<evidence type="ECO:0000313" key="6">
    <source>
        <dbReference type="Proteomes" id="UP001249851"/>
    </source>
</evidence>
<dbReference type="GO" id="GO:0016020">
    <property type="term" value="C:membrane"/>
    <property type="evidence" value="ECO:0007669"/>
    <property type="project" value="UniProtKB-SubCell"/>
</dbReference>
<comment type="caution">
    <text evidence="5">The sequence shown here is derived from an EMBL/GenBank/DDBJ whole genome shotgun (WGS) entry which is preliminary data.</text>
</comment>
<protein>
    <submittedName>
        <fullName evidence="5">Pleckstrin homology domain-containing family B member 2</fullName>
    </submittedName>
</protein>
<evidence type="ECO:0000256" key="1">
    <source>
        <dbReference type="ARBA" id="ARBA00004370"/>
    </source>
</evidence>
<dbReference type="InterPro" id="IPR011993">
    <property type="entry name" value="PH-like_dom_sf"/>
</dbReference>
<dbReference type="PROSITE" id="PS50003">
    <property type="entry name" value="PH_DOMAIN"/>
    <property type="match status" value="1"/>
</dbReference>
<keyword evidence="6" id="KW-1185">Reference proteome</keyword>
<accession>A0AAD9QWK6</accession>
<evidence type="ECO:0000313" key="5">
    <source>
        <dbReference type="EMBL" id="KAK2568814.1"/>
    </source>
</evidence>
<dbReference type="PRINTS" id="PR01217">
    <property type="entry name" value="PRICHEXTENSN"/>
</dbReference>
<name>A0AAD9QWK6_ACRCE</name>
<dbReference type="InterPro" id="IPR001849">
    <property type="entry name" value="PH_domain"/>
</dbReference>
<evidence type="ECO:0000256" key="2">
    <source>
        <dbReference type="ARBA" id="ARBA00023136"/>
    </source>
</evidence>
<reference evidence="5" key="1">
    <citation type="journal article" date="2023" name="G3 (Bethesda)">
        <title>Whole genome assembly and annotation of the endangered Caribbean coral Acropora cervicornis.</title>
        <authorList>
            <person name="Selwyn J.D."/>
            <person name="Vollmer S.V."/>
        </authorList>
    </citation>
    <scope>NUCLEOTIDE SEQUENCE</scope>
    <source>
        <strain evidence="5">K2</strain>
    </source>
</reference>
<dbReference type="EMBL" id="JARQWQ010000011">
    <property type="protein sequence ID" value="KAK2568814.1"/>
    <property type="molecule type" value="Genomic_DNA"/>
</dbReference>
<feature type="domain" description="PH" evidence="4">
    <location>
        <begin position="2"/>
        <end position="110"/>
    </location>
</feature>